<sequence>MDKYANLPGIAKNEPDLYETPNVVSNSNQEVLQDDSNSVEKILISQKEAHEKFNKHSLNSDFVDFSDTISNRRKFGYLIEPESFEWNQDPEESPVQKLKRLEKELAELKVELNQVETLTSADEEKKKNLNFDPINLTKHVESLQKEIKNLHLQSIGSKSDITFLDNKAKKQYMVDQLNSLKQVLGQNSDSKASKNPDLLKHDTSIVFKLFADLENSDINKAKKINELNGRLENLEKIFGPGNAAVNETQIAKLCNGLENKSILGLVENLKTKMSLLDAERLDKVDNKLQILLQRVNQLNEKKGLVEDQEKLNRVNELFQMMSSWKDVSSTVPVLVERLSSLSELHQKALQFTSILSRLDAEQSSLTESIQTSSSTLNDLKNKFEQNLDSIKTNFENLNQRVLSIEGKQ</sequence>
<evidence type="ECO:0000256" key="5">
    <source>
        <dbReference type="SAM" id="Coils"/>
    </source>
</evidence>
<dbReference type="InterPro" id="IPR028133">
    <property type="entry name" value="Dynamitin"/>
</dbReference>
<evidence type="ECO:0000256" key="1">
    <source>
        <dbReference type="ARBA" id="ARBA00004496"/>
    </source>
</evidence>
<dbReference type="GO" id="GO:0005869">
    <property type="term" value="C:dynactin complex"/>
    <property type="evidence" value="ECO:0007669"/>
    <property type="project" value="InterPro"/>
</dbReference>
<dbReference type="AlphaFoldDB" id="A0A3M7RI45"/>
<comment type="similarity">
    <text evidence="2">Belongs to the dynactin subunit 2 family.</text>
</comment>
<feature type="coiled-coil region" evidence="5">
    <location>
        <begin position="281"/>
        <end position="308"/>
    </location>
</feature>
<keyword evidence="4" id="KW-0243">Dynein</keyword>
<protein>
    <submittedName>
        <fullName evidence="7">Dynactin subunit 2 isoform X2</fullName>
    </submittedName>
</protein>
<dbReference type="GO" id="GO:0030286">
    <property type="term" value="C:dynein complex"/>
    <property type="evidence" value="ECO:0007669"/>
    <property type="project" value="UniProtKB-KW"/>
</dbReference>
<name>A0A3M7RI45_BRAPC</name>
<dbReference type="Pfam" id="PF04912">
    <property type="entry name" value="Dynamitin"/>
    <property type="match status" value="1"/>
</dbReference>
<proteinExistence type="inferred from homology"/>
<keyword evidence="3" id="KW-0963">Cytoplasm</keyword>
<gene>
    <name evidence="7" type="ORF">BpHYR1_033055</name>
</gene>
<evidence type="ECO:0000313" key="8">
    <source>
        <dbReference type="Proteomes" id="UP000276133"/>
    </source>
</evidence>
<evidence type="ECO:0000256" key="6">
    <source>
        <dbReference type="SAM" id="MobiDB-lite"/>
    </source>
</evidence>
<feature type="region of interest" description="Disordered" evidence="6">
    <location>
        <begin position="1"/>
        <end position="21"/>
    </location>
</feature>
<organism evidence="7 8">
    <name type="scientific">Brachionus plicatilis</name>
    <name type="common">Marine rotifer</name>
    <name type="synonym">Brachionus muelleri</name>
    <dbReference type="NCBI Taxonomy" id="10195"/>
    <lineage>
        <taxon>Eukaryota</taxon>
        <taxon>Metazoa</taxon>
        <taxon>Spiralia</taxon>
        <taxon>Gnathifera</taxon>
        <taxon>Rotifera</taxon>
        <taxon>Eurotatoria</taxon>
        <taxon>Monogononta</taxon>
        <taxon>Pseudotrocha</taxon>
        <taxon>Ploima</taxon>
        <taxon>Brachionidae</taxon>
        <taxon>Brachionus</taxon>
    </lineage>
</organism>
<dbReference type="Proteomes" id="UP000276133">
    <property type="component" value="Unassembled WGS sequence"/>
</dbReference>
<evidence type="ECO:0000256" key="2">
    <source>
        <dbReference type="ARBA" id="ARBA00006176"/>
    </source>
</evidence>
<evidence type="ECO:0000313" key="7">
    <source>
        <dbReference type="EMBL" id="RNA23256.1"/>
    </source>
</evidence>
<evidence type="ECO:0000256" key="4">
    <source>
        <dbReference type="ARBA" id="ARBA00023017"/>
    </source>
</evidence>
<evidence type="ECO:0000256" key="3">
    <source>
        <dbReference type="ARBA" id="ARBA00022490"/>
    </source>
</evidence>
<comment type="subcellular location">
    <subcellularLocation>
        <location evidence="1">Cytoplasm</location>
    </subcellularLocation>
</comment>
<dbReference type="PANTHER" id="PTHR15346">
    <property type="entry name" value="DYNACTIN SUBUNIT"/>
    <property type="match status" value="1"/>
</dbReference>
<keyword evidence="8" id="KW-1185">Reference proteome</keyword>
<reference evidence="7 8" key="1">
    <citation type="journal article" date="2018" name="Sci. Rep.">
        <title>Genomic signatures of local adaptation to the degree of environmental predictability in rotifers.</title>
        <authorList>
            <person name="Franch-Gras L."/>
            <person name="Hahn C."/>
            <person name="Garcia-Roger E.M."/>
            <person name="Carmona M.J."/>
            <person name="Serra M."/>
            <person name="Gomez A."/>
        </authorList>
    </citation>
    <scope>NUCLEOTIDE SEQUENCE [LARGE SCALE GENOMIC DNA]</scope>
    <source>
        <strain evidence="7">HYR1</strain>
    </source>
</reference>
<comment type="caution">
    <text evidence="7">The sequence shown here is derived from an EMBL/GenBank/DDBJ whole genome shotgun (WGS) entry which is preliminary data.</text>
</comment>
<accession>A0A3M7RI45</accession>
<dbReference type="GO" id="GO:0007017">
    <property type="term" value="P:microtubule-based process"/>
    <property type="evidence" value="ECO:0007669"/>
    <property type="project" value="InterPro"/>
</dbReference>
<dbReference type="STRING" id="10195.A0A3M7RI45"/>
<keyword evidence="5" id="KW-0175">Coiled coil</keyword>
<dbReference type="GO" id="GO:0005737">
    <property type="term" value="C:cytoplasm"/>
    <property type="evidence" value="ECO:0007669"/>
    <property type="project" value="UniProtKB-SubCell"/>
</dbReference>
<dbReference type="OrthoDB" id="4977at2759"/>
<dbReference type="EMBL" id="REGN01003317">
    <property type="protein sequence ID" value="RNA23256.1"/>
    <property type="molecule type" value="Genomic_DNA"/>
</dbReference>